<dbReference type="AlphaFoldDB" id="A0A131YUT6"/>
<dbReference type="PANTHER" id="PTHR14894">
    <property type="entry name" value="CDK5 REGULATORY SUBUNIT-ASSOCIATED PROTEIN 3"/>
    <property type="match status" value="1"/>
</dbReference>
<dbReference type="EMBL" id="GEDV01005568">
    <property type="protein sequence ID" value="JAP82989.1"/>
    <property type="molecule type" value="Transcribed_RNA"/>
</dbReference>
<reference evidence="3" key="1">
    <citation type="journal article" date="2016" name="Ticks Tick Borne Dis.">
        <title>De novo assembly and annotation of the salivary gland transcriptome of Rhipicephalus appendiculatus male and female ticks during blood feeding.</title>
        <authorList>
            <person name="de Castro M.H."/>
            <person name="de Klerk D."/>
            <person name="Pienaar R."/>
            <person name="Latif A.A."/>
            <person name="Rees D.J."/>
            <person name="Mans B.J."/>
        </authorList>
    </citation>
    <scope>NUCLEOTIDE SEQUENCE</scope>
    <source>
        <tissue evidence="3">Salivary glands</tissue>
    </source>
</reference>
<feature type="coiled-coil region" evidence="2">
    <location>
        <begin position="129"/>
        <end position="156"/>
    </location>
</feature>
<evidence type="ECO:0000256" key="2">
    <source>
        <dbReference type="SAM" id="Coils"/>
    </source>
</evidence>
<sequence>MQDEVLLPIDIQTNKLLDWLISRRHCNKDWQAKALVVREKINGAIQDMPEVEEITNLLAGTYIHYFHCQRIVEILKDTEASTKNLFGRYSSQRMKDWQEIIRLYEKDNVYLAEAAQMIIRTVNYEVPALKRQIAKCQQIQEEAVKKEADYAKHAQDLRDRYQQECKQLGIKGECIKKELLSLLDELPGLFEGAVKELHKAQPAIDLYRLFLGFTVPSSKAEGSSKAVPLMQFLITHGNVTTYQWRHGEPPEVVEETLPVLPVDIDNGNSDDQIDFGDLDLGTGASDSTATSPNGDFVHVGFGEGEEAIEVAGGDAISWDISVEADGTAGDGAAEKILEEQSSHHTGAKVARGADALSLLHNPETRTQFFNELEELECFLAQWLSEMQLDGDALSASVLQQAPAEVQLQTRESVLAHLGTVRSCLSSLTTVRMQHLYQLHSSAKYVDRLVETLQQKLYLADKNLQSREAVATRRQEALEEQRQLQPKLDLILAKIRQLQKQVQDDISKRYKGRPVNIMGGINVM</sequence>
<dbReference type="PANTHER" id="PTHR14894:SF0">
    <property type="entry name" value="CDK5 REGULATORY SUBUNIT-ASSOCIATED PROTEIN 3"/>
    <property type="match status" value="1"/>
</dbReference>
<evidence type="ECO:0000256" key="1">
    <source>
        <dbReference type="ARBA" id="ARBA00007478"/>
    </source>
</evidence>
<organism evidence="3">
    <name type="scientific">Rhipicephalus appendiculatus</name>
    <name type="common">Brown ear tick</name>
    <dbReference type="NCBI Taxonomy" id="34631"/>
    <lineage>
        <taxon>Eukaryota</taxon>
        <taxon>Metazoa</taxon>
        <taxon>Ecdysozoa</taxon>
        <taxon>Arthropoda</taxon>
        <taxon>Chelicerata</taxon>
        <taxon>Arachnida</taxon>
        <taxon>Acari</taxon>
        <taxon>Parasitiformes</taxon>
        <taxon>Ixodida</taxon>
        <taxon>Ixodoidea</taxon>
        <taxon>Ixodidae</taxon>
        <taxon>Rhipicephalinae</taxon>
        <taxon>Rhipicephalus</taxon>
        <taxon>Rhipicephalus</taxon>
    </lineage>
</organism>
<dbReference type="InterPro" id="IPR008491">
    <property type="entry name" value="CDK5RAP3"/>
</dbReference>
<dbReference type="GO" id="GO:0007346">
    <property type="term" value="P:regulation of mitotic cell cycle"/>
    <property type="evidence" value="ECO:0007669"/>
    <property type="project" value="TreeGrafter"/>
</dbReference>
<proteinExistence type="inferred from homology"/>
<name>A0A131YUT6_RHIAP</name>
<dbReference type="GO" id="GO:0012505">
    <property type="term" value="C:endomembrane system"/>
    <property type="evidence" value="ECO:0007669"/>
    <property type="project" value="TreeGrafter"/>
</dbReference>
<evidence type="ECO:0000313" key="3">
    <source>
        <dbReference type="EMBL" id="JAP82989.1"/>
    </source>
</evidence>
<keyword evidence="2" id="KW-0175">Coiled coil</keyword>
<comment type="similarity">
    <text evidence="1">Belongs to the CDK5RAP3 family.</text>
</comment>
<protein>
    <submittedName>
        <fullName evidence="3">Uncharacterized protein</fullName>
    </submittedName>
</protein>
<dbReference type="Pfam" id="PF05600">
    <property type="entry name" value="CDK5RAP3"/>
    <property type="match status" value="1"/>
</dbReference>
<accession>A0A131YUT6</accession>